<dbReference type="Proteomes" id="UP000321638">
    <property type="component" value="Unassembled WGS sequence"/>
</dbReference>
<accession>A0A5C8PQG7</accession>
<dbReference type="CDD" id="cd00657">
    <property type="entry name" value="Ferritin_like"/>
    <property type="match status" value="1"/>
</dbReference>
<dbReference type="AlphaFoldDB" id="A0A5C8PQG7"/>
<dbReference type="OrthoDB" id="5500270at2"/>
<organism evidence="1 2">
    <name type="scientific">Vineibacter terrae</name>
    <dbReference type="NCBI Taxonomy" id="2586908"/>
    <lineage>
        <taxon>Bacteria</taxon>
        <taxon>Pseudomonadati</taxon>
        <taxon>Pseudomonadota</taxon>
        <taxon>Alphaproteobacteria</taxon>
        <taxon>Hyphomicrobiales</taxon>
        <taxon>Vineibacter</taxon>
    </lineage>
</organism>
<keyword evidence="2" id="KW-1185">Reference proteome</keyword>
<proteinExistence type="predicted"/>
<reference evidence="1 2" key="1">
    <citation type="submission" date="2019-06" db="EMBL/GenBank/DDBJ databases">
        <title>New taxonomy in bacterial strain CC-CFT640, isolated from vineyard.</title>
        <authorList>
            <person name="Lin S.-Y."/>
            <person name="Tsai C.-F."/>
            <person name="Young C.-C."/>
        </authorList>
    </citation>
    <scope>NUCLEOTIDE SEQUENCE [LARGE SCALE GENOMIC DNA]</scope>
    <source>
        <strain evidence="1 2">CC-CFT640</strain>
    </source>
</reference>
<name>A0A5C8PQG7_9HYPH</name>
<dbReference type="GO" id="GO:0016491">
    <property type="term" value="F:oxidoreductase activity"/>
    <property type="evidence" value="ECO:0007669"/>
    <property type="project" value="InterPro"/>
</dbReference>
<dbReference type="EMBL" id="VDUZ01000008">
    <property type="protein sequence ID" value="TXL77614.1"/>
    <property type="molecule type" value="Genomic_DNA"/>
</dbReference>
<dbReference type="InterPro" id="IPR009078">
    <property type="entry name" value="Ferritin-like_SF"/>
</dbReference>
<protein>
    <submittedName>
        <fullName evidence="1">Ferritin-like domain-containing protein</fullName>
    </submittedName>
</protein>
<sequence>MTGHPDDAHITHDPAYSVVAPDDFPAMIEVDRYETRSDAFDGIIGQTHDHFWDPFNPAYLDYAQPFDVTREYIMPPERVLELNTAVSDRLDEGQRVRLANNITRFRMSGILHGEQGALSLSASLCDILLDPGAQEYAANQAREEARHVAGFGRYIKARWGKAYPCAPELGKFLNDIVLSPIVYKKLVGMQIMLEGLAMGAFADTYAYTRDPLLKRLIQLVMTDEAFHHKFGKIWADRTLPKLTPEEHNKVEDWAAHVFESLLFNLTSISQRTYIYEELGLDWQWVRDAVREAYGRDSRRNSMQESTNIFRVLIKTLLKAGIITERTKHVYSPWVDLGELVGEGDSMVGDAIAADGIEYLREINRKRRGVNLKATAA</sequence>
<gene>
    <name evidence="1" type="ORF">FHP25_09290</name>
</gene>
<dbReference type="Gene3D" id="1.10.620.20">
    <property type="entry name" value="Ribonucleotide Reductase, subunit A"/>
    <property type="match status" value="1"/>
</dbReference>
<evidence type="ECO:0000313" key="2">
    <source>
        <dbReference type="Proteomes" id="UP000321638"/>
    </source>
</evidence>
<evidence type="ECO:0000313" key="1">
    <source>
        <dbReference type="EMBL" id="TXL77614.1"/>
    </source>
</evidence>
<comment type="caution">
    <text evidence="1">The sequence shown here is derived from an EMBL/GenBank/DDBJ whole genome shotgun (WGS) entry which is preliminary data.</text>
</comment>
<dbReference type="SUPFAM" id="SSF47240">
    <property type="entry name" value="Ferritin-like"/>
    <property type="match status" value="1"/>
</dbReference>
<dbReference type="RefSeq" id="WP_147846654.1">
    <property type="nucleotide sequence ID" value="NZ_VDUZ01000008.1"/>
</dbReference>
<dbReference type="InterPro" id="IPR012348">
    <property type="entry name" value="RNR-like"/>
</dbReference>